<dbReference type="EMBL" id="CAEQ01002109">
    <property type="protein sequence ID" value="CCD15940.1"/>
    <property type="molecule type" value="Genomic_DNA"/>
</dbReference>
<reference evidence="1 2" key="2">
    <citation type="journal article" date="2012" name="Proc. Natl. Acad. Sci. U.S.A.">
        <title>Antigenic diversity is generated by distinct evolutionary mechanisms in African trypanosome species.</title>
        <authorList>
            <person name="Jackson A.P."/>
            <person name="Berry A."/>
            <person name="Aslett M."/>
            <person name="Allison H.C."/>
            <person name="Burton P."/>
            <person name="Vavrova-Anderson J."/>
            <person name="Brown R."/>
            <person name="Browne H."/>
            <person name="Corton N."/>
            <person name="Hauser H."/>
            <person name="Gamble J."/>
            <person name="Gilderthorp R."/>
            <person name="Marcello L."/>
            <person name="McQuillan J."/>
            <person name="Otto T.D."/>
            <person name="Quail M.A."/>
            <person name="Sanders M.J."/>
            <person name="van Tonder A."/>
            <person name="Ginger M.L."/>
            <person name="Field M.C."/>
            <person name="Barry J.D."/>
            <person name="Hertz-Fowler C."/>
            <person name="Berriman M."/>
        </authorList>
    </citation>
    <scope>NUCLEOTIDE SEQUENCE [LARGE SCALE GENOMIC DNA]</scope>
    <source>
        <strain evidence="1 2">IL3000</strain>
    </source>
</reference>
<comment type="caution">
    <text evidence="1">The sequence shown here is derived from an EMBL/GenBank/DDBJ whole genome shotgun (WGS) entry which is preliminary data.</text>
</comment>
<protein>
    <submittedName>
        <fullName evidence="1">Uncharacterized protein</fullName>
    </submittedName>
</protein>
<name>F9WF72_TRYCI</name>
<dbReference type="Proteomes" id="UP000000702">
    <property type="component" value="Unassembled WGS sequence"/>
</dbReference>
<sequence length="140" mass="14781">MSVILLKTVLAPSPHITPYLAALCGSLLNIFGGVPSPPQSYLCHVGGVRNSRFVTVSSLPTCWLSPMPAVTPLDPVPVGTCHRRDGALNAAWSEPTLRDLRPPFRTVPLTTSVLVCAPQPISKAVSSCTSLHCSLQAANL</sequence>
<organism evidence="1 2">
    <name type="scientific">Trypanosoma congolense (strain IL3000)</name>
    <dbReference type="NCBI Taxonomy" id="1068625"/>
    <lineage>
        <taxon>Eukaryota</taxon>
        <taxon>Discoba</taxon>
        <taxon>Euglenozoa</taxon>
        <taxon>Kinetoplastea</taxon>
        <taxon>Metakinetoplastina</taxon>
        <taxon>Trypanosomatida</taxon>
        <taxon>Trypanosomatidae</taxon>
        <taxon>Trypanosoma</taxon>
        <taxon>Nannomonas</taxon>
    </lineage>
</organism>
<evidence type="ECO:0000313" key="1">
    <source>
        <dbReference type="EMBL" id="CCD15940.1"/>
    </source>
</evidence>
<dbReference type="AlphaFoldDB" id="F9WF72"/>
<accession>F9WF72</accession>
<evidence type="ECO:0000313" key="2">
    <source>
        <dbReference type="Proteomes" id="UP000000702"/>
    </source>
</evidence>
<proteinExistence type="predicted"/>
<keyword evidence="2" id="KW-1185">Reference proteome</keyword>
<gene>
    <name evidence="1" type="ORF">TCIL3000_0_09260</name>
</gene>
<reference evidence="2" key="1">
    <citation type="submission" date="2011-07" db="EMBL/GenBank/DDBJ databases">
        <title>Divergent evolution of antigenic variation in African trypanosomes.</title>
        <authorList>
            <person name="Jackson A.P."/>
            <person name="Berry A."/>
            <person name="Allison H.C."/>
            <person name="Burton P."/>
            <person name="Anderson J."/>
            <person name="Aslett M."/>
            <person name="Brown R."/>
            <person name="Corton N."/>
            <person name="Harris D."/>
            <person name="Hauser H."/>
            <person name="Gamble J."/>
            <person name="Gilderthorp R."/>
            <person name="McQuillan J."/>
            <person name="Quail M.A."/>
            <person name="Sanders M."/>
            <person name="Van Tonder A."/>
            <person name="Ginger M.L."/>
            <person name="Donelson J.E."/>
            <person name="Field M.C."/>
            <person name="Barry J.D."/>
            <person name="Berriman M."/>
            <person name="Hertz-Fowler C."/>
        </authorList>
    </citation>
    <scope>NUCLEOTIDE SEQUENCE [LARGE SCALE GENOMIC DNA]</scope>
    <source>
        <strain evidence="2">IL3000</strain>
    </source>
</reference>